<dbReference type="Gene3D" id="2.30.130.60">
    <property type="match status" value="1"/>
</dbReference>
<dbReference type="GO" id="GO:0001510">
    <property type="term" value="P:RNA methylation"/>
    <property type="evidence" value="ECO:0007669"/>
    <property type="project" value="InterPro"/>
</dbReference>
<dbReference type="InterPro" id="IPR023267">
    <property type="entry name" value="RCMT"/>
</dbReference>
<dbReference type="Pfam" id="PF17125">
    <property type="entry name" value="Methyltr_RsmF_N"/>
    <property type="match status" value="1"/>
</dbReference>
<dbReference type="OrthoDB" id="9810297at2"/>
<dbReference type="GO" id="GO:0008173">
    <property type="term" value="F:RNA methyltransferase activity"/>
    <property type="evidence" value="ECO:0007669"/>
    <property type="project" value="InterPro"/>
</dbReference>
<feature type="binding site" evidence="7">
    <location>
        <position position="178"/>
    </location>
    <ligand>
        <name>S-adenosyl-L-methionine</name>
        <dbReference type="ChEBI" id="CHEBI:59789"/>
    </ligand>
</feature>
<comment type="caution">
    <text evidence="7">Lacks conserved residue(s) required for the propagation of feature annotation.</text>
</comment>
<dbReference type="InterPro" id="IPR031340">
    <property type="entry name" value="RsmF_methylt_CI"/>
</dbReference>
<keyword evidence="4 7" id="KW-0808">Transferase</keyword>
<reference evidence="11 12" key="1">
    <citation type="submission" date="2015-09" db="EMBL/GenBank/DDBJ databases">
        <authorList>
            <consortium name="Pathogen Informatics"/>
        </authorList>
    </citation>
    <scope>NUCLEOTIDE SEQUENCE [LARGE SCALE GENOMIC DNA]</scope>
    <source>
        <strain evidence="10 12">2789STDY5834835</strain>
        <strain evidence="9 11">2789STDY5834966</strain>
    </source>
</reference>
<dbReference type="AlphaFoldDB" id="A0A173RDQ1"/>
<keyword evidence="6 7" id="KW-0694">RNA-binding</keyword>
<evidence type="ECO:0000256" key="2">
    <source>
        <dbReference type="ARBA" id="ARBA00022490"/>
    </source>
</evidence>
<proteinExistence type="inferred from homology"/>
<dbReference type="NCBIfam" id="TIGR00446">
    <property type="entry name" value="nop2p"/>
    <property type="match status" value="1"/>
</dbReference>
<evidence type="ECO:0000259" key="8">
    <source>
        <dbReference type="PROSITE" id="PS51686"/>
    </source>
</evidence>
<dbReference type="SUPFAM" id="SSF53335">
    <property type="entry name" value="S-adenosyl-L-methionine-dependent methyltransferases"/>
    <property type="match status" value="1"/>
</dbReference>
<dbReference type="InterPro" id="IPR029063">
    <property type="entry name" value="SAM-dependent_MTases_sf"/>
</dbReference>
<evidence type="ECO:0000256" key="3">
    <source>
        <dbReference type="ARBA" id="ARBA00022603"/>
    </source>
</evidence>
<feature type="binding site" evidence="7">
    <location>
        <position position="133"/>
    </location>
    <ligand>
        <name>S-adenosyl-L-methionine</name>
        <dbReference type="ChEBI" id="CHEBI:59789"/>
    </ligand>
</feature>
<evidence type="ECO:0000313" key="9">
    <source>
        <dbReference type="EMBL" id="CUM75866.1"/>
    </source>
</evidence>
<dbReference type="EMBL" id="CYZL01000027">
    <property type="protein sequence ID" value="CUO84824.1"/>
    <property type="molecule type" value="Genomic_DNA"/>
</dbReference>
<evidence type="ECO:0000256" key="4">
    <source>
        <dbReference type="ARBA" id="ARBA00022679"/>
    </source>
</evidence>
<organism evidence="9 11">
    <name type="scientific">Anaerobutyricum hallii</name>
    <dbReference type="NCBI Taxonomy" id="39488"/>
    <lineage>
        <taxon>Bacteria</taxon>
        <taxon>Bacillati</taxon>
        <taxon>Bacillota</taxon>
        <taxon>Clostridia</taxon>
        <taxon>Lachnospirales</taxon>
        <taxon>Lachnospiraceae</taxon>
        <taxon>Anaerobutyricum</taxon>
    </lineage>
</organism>
<dbReference type="PRINTS" id="PR02008">
    <property type="entry name" value="RCMTFAMILY"/>
</dbReference>
<dbReference type="GO" id="GO:0008757">
    <property type="term" value="F:S-adenosylmethionine-dependent methyltransferase activity"/>
    <property type="evidence" value="ECO:0007669"/>
    <property type="project" value="InterPro"/>
</dbReference>
<dbReference type="Proteomes" id="UP000095390">
    <property type="component" value="Unassembled WGS sequence"/>
</dbReference>
<dbReference type="EC" id="2.1.1.178" evidence="9"/>
<accession>A0A173RDQ1</accession>
<sequence length="485" mass="55555">MNLPEDYQNKMQKMLGGDEYLQYLDSFNYSYGQTLRVNQLKKEPADFIRRFLLDGQVSWCSTGFYYEGEQKLSAHPYYYAGVYYLQEPSAMAPAAFLPVEPGDKVLDLCAAPGGKSTALAAKLQGEGFLLSNDISASRCKPLLKNMEMAGVKNSVITCESPEKLAGRFAGYFDKILVDAPCSGEGMFRREPSMVKSWSPEEVERYAKLQREILTSAAQMIKPGGYLLYSTCTFAKEEDEQTVEYFLEQHRDFSLQELPLCDGIEEGKPEWTIRGREDVKNCRRFLPHKVKGEGHFAALFRKADGVESVDKQCIKEDDISKSVHKETKDKEKMCKDGKTQNTSKVKNVKIPEAMDEFMREIPEWEQWKNRIIFIKERAFLLPENCPDFKGLRVVRSGLYLGDCLKKRFEPSQALAMALKPEEYKRSVSFKAEDICVEKYLRGETVDIEDAGLNGWTLFCVDEFPLGWGKCNRGRLKNKYNPNWRKL</sequence>
<keyword evidence="2" id="KW-0963">Cytoplasm</keyword>
<dbReference type="Proteomes" id="UP000095679">
    <property type="component" value="Unassembled WGS sequence"/>
</dbReference>
<dbReference type="Pfam" id="PF17126">
    <property type="entry name" value="RsmF_methylt_CI"/>
    <property type="match status" value="1"/>
</dbReference>
<protein>
    <submittedName>
        <fullName evidence="9">Ribosomal RNA small subunit methyltransferase F</fullName>
        <ecNumber evidence="9">2.1.1.178</ecNumber>
    </submittedName>
</protein>
<dbReference type="PROSITE" id="PS51686">
    <property type="entry name" value="SAM_MT_RSMB_NOP"/>
    <property type="match status" value="1"/>
</dbReference>
<feature type="active site" description="Nucleophile" evidence="7">
    <location>
        <position position="231"/>
    </location>
</feature>
<dbReference type="Gene3D" id="3.40.50.150">
    <property type="entry name" value="Vaccinia Virus protein VP39"/>
    <property type="match status" value="1"/>
</dbReference>
<dbReference type="EMBL" id="CYYC01000001">
    <property type="protein sequence ID" value="CUM75866.1"/>
    <property type="molecule type" value="Genomic_DNA"/>
</dbReference>
<dbReference type="Pfam" id="PF13636">
    <property type="entry name" value="Methyltranf_PUA"/>
    <property type="match status" value="1"/>
</dbReference>
<evidence type="ECO:0000256" key="7">
    <source>
        <dbReference type="PROSITE-ProRule" id="PRU01023"/>
    </source>
</evidence>
<gene>
    <name evidence="9" type="primary">rsmF_1</name>
    <name evidence="10" type="ORF">ERS852450_02540</name>
    <name evidence="9" type="ORF">ERS852578_00040</name>
</gene>
<dbReference type="CDD" id="cd02440">
    <property type="entry name" value="AdoMet_MTases"/>
    <property type="match status" value="1"/>
</dbReference>
<evidence type="ECO:0000313" key="10">
    <source>
        <dbReference type="EMBL" id="CUO84824.1"/>
    </source>
</evidence>
<dbReference type="Pfam" id="PF01189">
    <property type="entry name" value="Methyltr_RsmB-F"/>
    <property type="match status" value="1"/>
</dbReference>
<dbReference type="GO" id="GO:0006396">
    <property type="term" value="P:RNA processing"/>
    <property type="evidence" value="ECO:0007669"/>
    <property type="project" value="InterPro"/>
</dbReference>
<dbReference type="Gene3D" id="3.30.70.1170">
    <property type="entry name" value="Sun protein, domain 3"/>
    <property type="match status" value="1"/>
</dbReference>
<evidence type="ECO:0000256" key="5">
    <source>
        <dbReference type="ARBA" id="ARBA00022691"/>
    </source>
</evidence>
<evidence type="ECO:0000256" key="6">
    <source>
        <dbReference type="ARBA" id="ARBA00022884"/>
    </source>
</evidence>
<dbReference type="InterPro" id="IPR027391">
    <property type="entry name" value="Nol1_Nop2_Fmu_2"/>
</dbReference>
<feature type="domain" description="SAM-dependent MTase RsmB/NOP-type" evidence="8">
    <location>
        <begin position="1"/>
        <end position="302"/>
    </location>
</feature>
<feature type="binding site" evidence="7">
    <location>
        <begin position="109"/>
        <end position="115"/>
    </location>
    <ligand>
        <name>S-adenosyl-L-methionine</name>
        <dbReference type="ChEBI" id="CHEBI:59789"/>
    </ligand>
</feature>
<evidence type="ECO:0000256" key="1">
    <source>
        <dbReference type="ARBA" id="ARBA00007494"/>
    </source>
</evidence>
<evidence type="ECO:0000313" key="11">
    <source>
        <dbReference type="Proteomes" id="UP000095390"/>
    </source>
</evidence>
<keyword evidence="3 7" id="KW-0489">Methyltransferase</keyword>
<dbReference type="GO" id="GO:0003723">
    <property type="term" value="F:RNA binding"/>
    <property type="evidence" value="ECO:0007669"/>
    <property type="project" value="UniProtKB-UniRule"/>
</dbReference>
<dbReference type="InterPro" id="IPR011023">
    <property type="entry name" value="Nop2p"/>
</dbReference>
<dbReference type="InterPro" id="IPR049560">
    <property type="entry name" value="MeTrfase_RsmB-F_NOP2_cat"/>
</dbReference>
<dbReference type="PANTHER" id="PTHR22807:SF30">
    <property type="entry name" value="28S RRNA (CYTOSINE(4447)-C(5))-METHYLTRANSFERASE-RELATED"/>
    <property type="match status" value="1"/>
</dbReference>
<dbReference type="InterPro" id="IPR001678">
    <property type="entry name" value="MeTrfase_RsmB-F_NOP2_dom"/>
</dbReference>
<dbReference type="InterPro" id="IPR018314">
    <property type="entry name" value="RsmB/NOL1/NOP2-like_CS"/>
</dbReference>
<dbReference type="InterPro" id="IPR031341">
    <property type="entry name" value="Methyltr_RsmF_N"/>
</dbReference>
<dbReference type="PANTHER" id="PTHR22807">
    <property type="entry name" value="NOP2 YEAST -RELATED NOL1/NOP2/FMU SUN DOMAIN-CONTAINING"/>
    <property type="match status" value="1"/>
</dbReference>
<keyword evidence="5 7" id="KW-0949">S-adenosyl-L-methionine</keyword>
<evidence type="ECO:0000313" key="12">
    <source>
        <dbReference type="Proteomes" id="UP000095679"/>
    </source>
</evidence>
<comment type="similarity">
    <text evidence="1 7">Belongs to the class I-like SAM-binding methyltransferase superfamily. RsmB/NOP family.</text>
</comment>
<name>A0A173RDQ1_9FIRM</name>
<dbReference type="CDD" id="cd21147">
    <property type="entry name" value="RsmF_methylt_CTD1"/>
    <property type="match status" value="1"/>
</dbReference>
<dbReference type="PROSITE" id="PS01153">
    <property type="entry name" value="NOL1_NOP2_SUN"/>
    <property type="match status" value="1"/>
</dbReference>
<dbReference type="RefSeq" id="WP_055182002.1">
    <property type="nucleotide sequence ID" value="NZ_BLYK01000043.1"/>
</dbReference>